<gene>
    <name evidence="2" type="ORF">GNLVRS02_ARAD1C33110g</name>
</gene>
<name>A0A060T8X3_BLAAD</name>
<accession>A0A060T8X3</accession>
<proteinExistence type="predicted"/>
<keyword evidence="1" id="KW-0812">Transmembrane</keyword>
<protein>
    <submittedName>
        <fullName evidence="2">ARAD1C33110p</fullName>
    </submittedName>
</protein>
<reference evidence="2" key="2">
    <citation type="submission" date="2014-06" db="EMBL/GenBank/DDBJ databases">
        <title>The complete genome of Blastobotrys (Arxula) adeninivorans LS3 - a yeast of biotechnological interest.</title>
        <authorList>
            <person name="Kunze G."/>
            <person name="Gaillardin C."/>
            <person name="Czernicka M."/>
            <person name="Durrens P."/>
            <person name="Martin T."/>
            <person name="Boer E."/>
            <person name="Gabaldon T."/>
            <person name="Cruz J."/>
            <person name="Talla E."/>
            <person name="Marck C."/>
            <person name="Goffeau A."/>
            <person name="Barbe V."/>
            <person name="Baret P."/>
            <person name="Baronian K."/>
            <person name="Beier S."/>
            <person name="Bleykasten C."/>
            <person name="Bode R."/>
            <person name="Casaregola S."/>
            <person name="Despons L."/>
            <person name="Fairhead C."/>
            <person name="Giersberg M."/>
            <person name="Gierski P."/>
            <person name="Hahnel U."/>
            <person name="Hartmann A."/>
            <person name="Jankowska D."/>
            <person name="Jubin C."/>
            <person name="Jung P."/>
            <person name="Lafontaine I."/>
            <person name="Leh-Louis V."/>
            <person name="Lemaire M."/>
            <person name="Marcet-Houben M."/>
            <person name="Mascher M."/>
            <person name="Morel G."/>
            <person name="Richard G.-F."/>
            <person name="Riechen J."/>
            <person name="Sacerdot C."/>
            <person name="Sarkar A."/>
            <person name="Savel G."/>
            <person name="Schacherer J."/>
            <person name="Sherman D."/>
            <person name="Straub M.-L."/>
            <person name="Stein N."/>
            <person name="Thierry A."/>
            <person name="Trautwein-Schult A."/>
            <person name="Westhof E."/>
            <person name="Worch S."/>
            <person name="Dujon B."/>
            <person name="Souciet J.-L."/>
            <person name="Wincker P."/>
            <person name="Scholz U."/>
            <person name="Neuveglise N."/>
        </authorList>
    </citation>
    <scope>NUCLEOTIDE SEQUENCE</scope>
    <source>
        <strain evidence="2">LS3</strain>
    </source>
</reference>
<sequence>MPQELPAKIVIGGSAVALAVGLTNFNINVRMLLLLSWVRSIDWRLRPSAILGKNDDSFRADNDSKAAVQEVKQGDEPPRIVWHVILSFLVCECTWILAEAVVDCWQKWDLESRVQIVVSLIGFLVSVRYCIGEAWGLFVDYVKN</sequence>
<evidence type="ECO:0000313" key="2">
    <source>
        <dbReference type="EMBL" id="CDP35337.1"/>
    </source>
</evidence>
<feature type="transmembrane region" description="Helical" evidence="1">
    <location>
        <begin position="80"/>
        <end position="102"/>
    </location>
</feature>
<organism evidence="2">
    <name type="scientific">Blastobotrys adeninivorans</name>
    <name type="common">Yeast</name>
    <name type="synonym">Arxula adeninivorans</name>
    <dbReference type="NCBI Taxonomy" id="409370"/>
    <lineage>
        <taxon>Eukaryota</taxon>
        <taxon>Fungi</taxon>
        <taxon>Dikarya</taxon>
        <taxon>Ascomycota</taxon>
        <taxon>Saccharomycotina</taxon>
        <taxon>Dipodascomycetes</taxon>
        <taxon>Dipodascales</taxon>
        <taxon>Trichomonascaceae</taxon>
        <taxon>Blastobotrys</taxon>
    </lineage>
</organism>
<dbReference type="AlphaFoldDB" id="A0A060T8X3"/>
<feature type="transmembrane region" description="Helical" evidence="1">
    <location>
        <begin position="7"/>
        <end position="27"/>
    </location>
</feature>
<dbReference type="EMBL" id="HG937693">
    <property type="protein sequence ID" value="CDP35337.1"/>
    <property type="molecule type" value="Genomic_DNA"/>
</dbReference>
<keyword evidence="1" id="KW-1133">Transmembrane helix</keyword>
<reference evidence="2" key="1">
    <citation type="submission" date="2014-02" db="EMBL/GenBank/DDBJ databases">
        <authorList>
            <person name="Genoscope - CEA"/>
        </authorList>
    </citation>
    <scope>NUCLEOTIDE SEQUENCE</scope>
    <source>
        <strain evidence="2">LS3</strain>
    </source>
</reference>
<keyword evidence="1" id="KW-0472">Membrane</keyword>
<evidence type="ECO:0000256" key="1">
    <source>
        <dbReference type="SAM" id="Phobius"/>
    </source>
</evidence>
<feature type="transmembrane region" description="Helical" evidence="1">
    <location>
        <begin position="114"/>
        <end position="138"/>
    </location>
</feature>